<dbReference type="InterPro" id="IPR014710">
    <property type="entry name" value="RmlC-like_jellyroll"/>
</dbReference>
<evidence type="ECO:0000313" key="11">
    <source>
        <dbReference type="EMBL" id="KAJ3049148.1"/>
    </source>
</evidence>
<feature type="compositionally biased region" description="Polar residues" evidence="9">
    <location>
        <begin position="322"/>
        <end position="335"/>
    </location>
</feature>
<dbReference type="InterPro" id="IPR018490">
    <property type="entry name" value="cNMP-bd_dom_sf"/>
</dbReference>
<dbReference type="InterPro" id="IPR018488">
    <property type="entry name" value="cNMP-bd_CS"/>
</dbReference>
<dbReference type="GO" id="GO:0044877">
    <property type="term" value="F:protein-containing complex binding"/>
    <property type="evidence" value="ECO:0007669"/>
    <property type="project" value="TreeGrafter"/>
</dbReference>
<comment type="subcellular location">
    <subcellularLocation>
        <location evidence="1">Membrane</location>
        <topology evidence="1">Multi-pass membrane protein</topology>
    </subcellularLocation>
</comment>
<evidence type="ECO:0000256" key="5">
    <source>
        <dbReference type="ARBA" id="ARBA00023065"/>
    </source>
</evidence>
<accession>A0AAD5S9Z9</accession>
<dbReference type="CDD" id="cd00038">
    <property type="entry name" value="CAP_ED"/>
    <property type="match status" value="3"/>
</dbReference>
<dbReference type="AlphaFoldDB" id="A0AAD5S9Z9"/>
<feature type="compositionally biased region" description="Gly residues" evidence="9">
    <location>
        <begin position="97"/>
        <end position="107"/>
    </location>
</feature>
<sequence>MASATGSNQPTTAHFPQPAFTSSRRSSLAKNDSPSASSSRRGSFTDPLHLHVLELEEQVRTLTAKLVAVEGEKAVLAVRAEAVHRVNEVMRQRLVGGKGKNAAGTGGKATTESQRRSLSASSGMTRDSSVPLPTNESFEQQNPYQERIKMLESRIKELEREKTISDERSTKVHRLNEALRQRLYGTRDHIAVPPEKKWEEAVDKLRSYLSLADEITKLLDEAELSYVIPTHNLPTTTPHQSAQSQSFPPGHPSQTLPTRRGISTQLNDLLKTLESPFSSSTAYIFGSINALSEPLTPEKIGYILSSPPPMRRSLPNRAMSWSGPSVDSATDLSTHSGRSRASMSSSMLGLQTIAVSDDEIRMVDVIGGVPLFGGFEEEVLRRLAKGFRREERKGGEVVAGFEEVGECMFVVVGGKVTLRSPDGTDIATFSEGNTFGDVALTSSPPLQTNSASLQVVAKTDCELFIITREGLQIALKNFPDQQAQLEEMVKAKREWLDVQMKRDLEMFRDFGGEFLADVARKDLGKLMLLTEADIPFIEKLVLTLTPEVYPPNTYICRSQDPSTSMFFIHRGVVEVLGPTSQIHAEMITGSFFGEVGLLYDIPRTASIRAKERSLLMRMSKEGLEGVCECFPEVRKRILEVAEERHELFRKRAEGLESGTVGKAVVEGGGGADLDLEVTRQALRGMELFRGIDEFTPINELAASMVRKSWKAGETIIRCGDIGSSMFLLAAGSVNFISEFGVQVDSATGPNTYFGEVAILQDVPRTVSVVTASNGCSTYELKKEDVMALMGRYPTVSRAIEEVAGERLQAHLMRNVLA</sequence>
<keyword evidence="5" id="KW-0406">Ion transport</keyword>
<feature type="domain" description="Cyclic nucleotide-binding" evidence="10">
    <location>
        <begin position="687"/>
        <end position="806"/>
    </location>
</feature>
<evidence type="ECO:0000256" key="8">
    <source>
        <dbReference type="ARBA" id="ARBA00023303"/>
    </source>
</evidence>
<keyword evidence="12" id="KW-1185">Reference proteome</keyword>
<feature type="domain" description="Cyclic nucleotide-binding" evidence="10">
    <location>
        <begin position="371"/>
        <end position="475"/>
    </location>
</feature>
<feature type="region of interest" description="Disordered" evidence="9">
    <location>
        <begin position="97"/>
        <end position="146"/>
    </location>
</feature>
<dbReference type="Proteomes" id="UP001212841">
    <property type="component" value="Unassembled WGS sequence"/>
</dbReference>
<keyword evidence="3" id="KW-0812">Transmembrane</keyword>
<comment type="caution">
    <text evidence="11">The sequence shown here is derived from an EMBL/GenBank/DDBJ whole genome shotgun (WGS) entry which is preliminary data.</text>
</comment>
<proteinExistence type="predicted"/>
<dbReference type="InterPro" id="IPR000595">
    <property type="entry name" value="cNMP-bd_dom"/>
</dbReference>
<dbReference type="Gene3D" id="2.60.120.10">
    <property type="entry name" value="Jelly Rolls"/>
    <property type="match status" value="3"/>
</dbReference>
<reference evidence="11" key="1">
    <citation type="submission" date="2020-05" db="EMBL/GenBank/DDBJ databases">
        <title>Phylogenomic resolution of chytrid fungi.</title>
        <authorList>
            <person name="Stajich J.E."/>
            <person name="Amses K."/>
            <person name="Simmons R."/>
            <person name="Seto K."/>
            <person name="Myers J."/>
            <person name="Bonds A."/>
            <person name="Quandt C.A."/>
            <person name="Barry K."/>
            <person name="Liu P."/>
            <person name="Grigoriev I."/>
            <person name="Longcore J.E."/>
            <person name="James T.Y."/>
        </authorList>
    </citation>
    <scope>NUCLEOTIDE SEQUENCE</scope>
    <source>
        <strain evidence="11">JEL0318</strain>
    </source>
</reference>
<gene>
    <name evidence="11" type="ORF">HK097_009825</name>
</gene>
<dbReference type="GO" id="GO:0005221">
    <property type="term" value="F:intracellularly cyclic nucleotide-activated monoatomic cation channel activity"/>
    <property type="evidence" value="ECO:0007669"/>
    <property type="project" value="InterPro"/>
</dbReference>
<evidence type="ECO:0000256" key="2">
    <source>
        <dbReference type="ARBA" id="ARBA00022448"/>
    </source>
</evidence>
<protein>
    <recommendedName>
        <fullName evidence="10">Cyclic nucleotide-binding domain-containing protein</fullName>
    </recommendedName>
</protein>
<dbReference type="SMART" id="SM00100">
    <property type="entry name" value="cNMP"/>
    <property type="match status" value="3"/>
</dbReference>
<feature type="compositionally biased region" description="Polar residues" evidence="9">
    <location>
        <begin position="116"/>
        <end position="144"/>
    </location>
</feature>
<dbReference type="SUPFAM" id="SSF51206">
    <property type="entry name" value="cAMP-binding domain-like"/>
    <property type="match status" value="3"/>
</dbReference>
<evidence type="ECO:0000259" key="10">
    <source>
        <dbReference type="PROSITE" id="PS50042"/>
    </source>
</evidence>
<organism evidence="11 12">
    <name type="scientific">Rhizophlyctis rosea</name>
    <dbReference type="NCBI Taxonomy" id="64517"/>
    <lineage>
        <taxon>Eukaryota</taxon>
        <taxon>Fungi</taxon>
        <taxon>Fungi incertae sedis</taxon>
        <taxon>Chytridiomycota</taxon>
        <taxon>Chytridiomycota incertae sedis</taxon>
        <taxon>Chytridiomycetes</taxon>
        <taxon>Rhizophlyctidales</taxon>
        <taxon>Rhizophlyctidaceae</taxon>
        <taxon>Rhizophlyctis</taxon>
    </lineage>
</organism>
<feature type="compositionally biased region" description="Polar residues" evidence="9">
    <location>
        <begin position="1"/>
        <end position="25"/>
    </location>
</feature>
<evidence type="ECO:0000256" key="9">
    <source>
        <dbReference type="SAM" id="MobiDB-lite"/>
    </source>
</evidence>
<dbReference type="PROSITE" id="PS00889">
    <property type="entry name" value="CNMP_BINDING_2"/>
    <property type="match status" value="1"/>
</dbReference>
<evidence type="ECO:0000256" key="7">
    <source>
        <dbReference type="ARBA" id="ARBA00023286"/>
    </source>
</evidence>
<dbReference type="Pfam" id="PF00027">
    <property type="entry name" value="cNMP_binding"/>
    <property type="match status" value="3"/>
</dbReference>
<keyword evidence="4" id="KW-1133">Transmembrane helix</keyword>
<dbReference type="PANTHER" id="PTHR45638">
    <property type="entry name" value="CYCLIC NUCLEOTIDE-GATED CATION CHANNEL SUBUNIT A"/>
    <property type="match status" value="1"/>
</dbReference>
<keyword evidence="6" id="KW-0472">Membrane</keyword>
<dbReference type="PROSITE" id="PS00888">
    <property type="entry name" value="CNMP_BINDING_1"/>
    <property type="match status" value="1"/>
</dbReference>
<dbReference type="InterPro" id="IPR050866">
    <property type="entry name" value="CNG_cation_channel"/>
</dbReference>
<dbReference type="EMBL" id="JADGJD010000688">
    <property type="protein sequence ID" value="KAJ3049148.1"/>
    <property type="molecule type" value="Genomic_DNA"/>
</dbReference>
<evidence type="ECO:0000256" key="6">
    <source>
        <dbReference type="ARBA" id="ARBA00023136"/>
    </source>
</evidence>
<keyword evidence="2" id="KW-0813">Transport</keyword>
<dbReference type="GO" id="GO:0016020">
    <property type="term" value="C:membrane"/>
    <property type="evidence" value="ECO:0007669"/>
    <property type="project" value="UniProtKB-SubCell"/>
</dbReference>
<feature type="region of interest" description="Disordered" evidence="9">
    <location>
        <begin position="321"/>
        <end position="340"/>
    </location>
</feature>
<name>A0AAD5S9Z9_9FUNG</name>
<keyword evidence="8" id="KW-0407">Ion channel</keyword>
<evidence type="ECO:0000256" key="1">
    <source>
        <dbReference type="ARBA" id="ARBA00004141"/>
    </source>
</evidence>
<evidence type="ECO:0000256" key="4">
    <source>
        <dbReference type="ARBA" id="ARBA00022989"/>
    </source>
</evidence>
<feature type="compositionally biased region" description="Low complexity" evidence="9">
    <location>
        <begin position="26"/>
        <end position="42"/>
    </location>
</feature>
<feature type="region of interest" description="Disordered" evidence="9">
    <location>
        <begin position="233"/>
        <end position="259"/>
    </location>
</feature>
<evidence type="ECO:0000256" key="3">
    <source>
        <dbReference type="ARBA" id="ARBA00022692"/>
    </source>
</evidence>
<dbReference type="PANTHER" id="PTHR45638:SF11">
    <property type="entry name" value="CYCLIC NUCLEOTIDE-GATED CATION CHANNEL SUBUNIT A"/>
    <property type="match status" value="1"/>
</dbReference>
<keyword evidence="7" id="KW-1071">Ligand-gated ion channel</keyword>
<dbReference type="PROSITE" id="PS50042">
    <property type="entry name" value="CNMP_BINDING_3"/>
    <property type="match status" value="3"/>
</dbReference>
<evidence type="ECO:0000313" key="12">
    <source>
        <dbReference type="Proteomes" id="UP001212841"/>
    </source>
</evidence>
<feature type="region of interest" description="Disordered" evidence="9">
    <location>
        <begin position="1"/>
        <end position="43"/>
    </location>
</feature>
<feature type="domain" description="Cyclic nucleotide-binding" evidence="10">
    <location>
        <begin position="528"/>
        <end position="644"/>
    </location>
</feature>